<reference evidence="1" key="1">
    <citation type="journal article" date="2020" name="mSystems">
        <title>Genome- and Community-Level Interaction Insights into Carbon Utilization and Element Cycling Functions of Hydrothermarchaeota in Hydrothermal Sediment.</title>
        <authorList>
            <person name="Zhou Z."/>
            <person name="Liu Y."/>
            <person name="Xu W."/>
            <person name="Pan J."/>
            <person name="Luo Z.H."/>
            <person name="Li M."/>
        </authorList>
    </citation>
    <scope>NUCLEOTIDE SEQUENCE [LARGE SCALE GENOMIC DNA]</scope>
    <source>
        <strain evidence="1">SpSt-1042</strain>
    </source>
</reference>
<gene>
    <name evidence="1" type="ORF">ENL96_02755</name>
</gene>
<dbReference type="PANTHER" id="PTHR36155">
    <property type="entry name" value="BLL5354 PROTEIN"/>
    <property type="match status" value="1"/>
</dbReference>
<dbReference type="SUPFAM" id="SSF103165">
    <property type="entry name" value="Ta1353-like"/>
    <property type="match status" value="1"/>
</dbReference>
<evidence type="ECO:0000313" key="1">
    <source>
        <dbReference type="EMBL" id="HHR92408.1"/>
    </source>
</evidence>
<comment type="caution">
    <text evidence="1">The sequence shown here is derived from an EMBL/GenBank/DDBJ whole genome shotgun (WGS) entry which is preliminary data.</text>
</comment>
<sequence>MNIKTVRVEKPKDINVIIGHSHFIKTVEDLYEILVTSVPGILFGIAFCEASGPCLIRWAGTDKEMIKYAKENAKRISAGHTFIIFLKNAYPINILNAIKNCQEVTNIYCATANPVEVIVAETETGNGILGVVDGERSKGIEKAEDIKERKKFLRKIGYKQ</sequence>
<dbReference type="Pfam" id="PF04008">
    <property type="entry name" value="Adenosine_kin"/>
    <property type="match status" value="1"/>
</dbReference>
<accession>A0A7C5URX5</accession>
<dbReference type="AlphaFoldDB" id="A0A7C5URX5"/>
<name>A0A7C5URX5_UNCC3</name>
<dbReference type="InterPro" id="IPR036902">
    <property type="entry name" value="Ta1353-like_sf"/>
</dbReference>
<protein>
    <recommendedName>
        <fullName evidence="2">Adenosine monophosphate-protein transferase</fullName>
    </recommendedName>
</protein>
<dbReference type="InterPro" id="IPR007153">
    <property type="entry name" value="Adenosine_kinase"/>
</dbReference>
<evidence type="ECO:0008006" key="2">
    <source>
        <dbReference type="Google" id="ProtNLM"/>
    </source>
</evidence>
<organism evidence="1">
    <name type="scientific">candidate division CPR3 bacterium</name>
    <dbReference type="NCBI Taxonomy" id="2268181"/>
    <lineage>
        <taxon>Bacteria</taxon>
        <taxon>Bacteria division CPR3</taxon>
    </lineage>
</organism>
<dbReference type="EMBL" id="DRVY01000083">
    <property type="protein sequence ID" value="HHR92408.1"/>
    <property type="molecule type" value="Genomic_DNA"/>
</dbReference>
<dbReference type="Gene3D" id="3.40.1520.10">
    <property type="entry name" value="Ta1353-like"/>
    <property type="match status" value="1"/>
</dbReference>
<proteinExistence type="predicted"/>
<dbReference type="PANTHER" id="PTHR36155:SF1">
    <property type="entry name" value="BLL5354 PROTEIN"/>
    <property type="match status" value="1"/>
</dbReference>